<gene>
    <name evidence="1" type="ORF">LCGC14_2669470</name>
</gene>
<comment type="caution">
    <text evidence="1">The sequence shown here is derived from an EMBL/GenBank/DDBJ whole genome shotgun (WGS) entry which is preliminary data.</text>
</comment>
<sequence length="89" mass="9769">MGKTVALTAKIFGFRPSHAMGVFDGTSAMIFDTIAAVVVTEIEAEAYRGTSGGPQVTPLSWDKKKLIEERFKKQELIAAEHEERRLDSG</sequence>
<reference evidence="1" key="1">
    <citation type="journal article" date="2015" name="Nature">
        <title>Complex archaea that bridge the gap between prokaryotes and eukaryotes.</title>
        <authorList>
            <person name="Spang A."/>
            <person name="Saw J.H."/>
            <person name="Jorgensen S.L."/>
            <person name="Zaremba-Niedzwiedzka K."/>
            <person name="Martijn J."/>
            <person name="Lind A.E."/>
            <person name="van Eijk R."/>
            <person name="Schleper C."/>
            <person name="Guy L."/>
            <person name="Ettema T.J."/>
        </authorList>
    </citation>
    <scope>NUCLEOTIDE SEQUENCE</scope>
</reference>
<accession>A0A0F9ABY3</accession>
<proteinExistence type="predicted"/>
<evidence type="ECO:0000313" key="1">
    <source>
        <dbReference type="EMBL" id="KKK95770.1"/>
    </source>
</evidence>
<protein>
    <submittedName>
        <fullName evidence="1">Uncharacterized protein</fullName>
    </submittedName>
</protein>
<dbReference type="EMBL" id="LAZR01046763">
    <property type="protein sequence ID" value="KKK95770.1"/>
    <property type="molecule type" value="Genomic_DNA"/>
</dbReference>
<name>A0A0F9ABY3_9ZZZZ</name>
<organism evidence="1">
    <name type="scientific">marine sediment metagenome</name>
    <dbReference type="NCBI Taxonomy" id="412755"/>
    <lineage>
        <taxon>unclassified sequences</taxon>
        <taxon>metagenomes</taxon>
        <taxon>ecological metagenomes</taxon>
    </lineage>
</organism>
<dbReference type="AlphaFoldDB" id="A0A0F9ABY3"/>